<dbReference type="GO" id="GO:0005634">
    <property type="term" value="C:nucleus"/>
    <property type="evidence" value="ECO:0007669"/>
    <property type="project" value="TreeGrafter"/>
</dbReference>
<feature type="compositionally biased region" description="Polar residues" evidence="5">
    <location>
        <begin position="13"/>
        <end position="22"/>
    </location>
</feature>
<keyword evidence="3" id="KW-0804">Transcription</keyword>
<protein>
    <recommendedName>
        <fullName evidence="6">Xylanolytic transcriptional activator regulatory domain-containing protein</fullName>
    </recommendedName>
</protein>
<dbReference type="GeneID" id="25286005"/>
<dbReference type="EMBL" id="AMGV01000016">
    <property type="protein sequence ID" value="KEF52688.1"/>
    <property type="molecule type" value="Genomic_DNA"/>
</dbReference>
<evidence type="ECO:0000259" key="6">
    <source>
        <dbReference type="SMART" id="SM00906"/>
    </source>
</evidence>
<keyword evidence="4" id="KW-0539">Nucleus</keyword>
<dbReference type="CDD" id="cd12148">
    <property type="entry name" value="fungal_TF_MHR"/>
    <property type="match status" value="1"/>
</dbReference>
<evidence type="ECO:0000256" key="2">
    <source>
        <dbReference type="ARBA" id="ARBA00023125"/>
    </source>
</evidence>
<dbReference type="GO" id="GO:0000435">
    <property type="term" value="P:positive regulation of transcription from RNA polymerase II promoter by galactose"/>
    <property type="evidence" value="ECO:0007669"/>
    <property type="project" value="TreeGrafter"/>
</dbReference>
<feature type="region of interest" description="Disordered" evidence="5">
    <location>
        <begin position="482"/>
        <end position="501"/>
    </location>
</feature>
<dbReference type="STRING" id="1182545.A0A072P098"/>
<dbReference type="Proteomes" id="UP000027920">
    <property type="component" value="Unassembled WGS sequence"/>
</dbReference>
<evidence type="ECO:0000313" key="7">
    <source>
        <dbReference type="EMBL" id="KEF52688.1"/>
    </source>
</evidence>
<dbReference type="GO" id="GO:0008270">
    <property type="term" value="F:zinc ion binding"/>
    <property type="evidence" value="ECO:0007669"/>
    <property type="project" value="InterPro"/>
</dbReference>
<organism evidence="7 8">
    <name type="scientific">Exophiala aquamarina CBS 119918</name>
    <dbReference type="NCBI Taxonomy" id="1182545"/>
    <lineage>
        <taxon>Eukaryota</taxon>
        <taxon>Fungi</taxon>
        <taxon>Dikarya</taxon>
        <taxon>Ascomycota</taxon>
        <taxon>Pezizomycotina</taxon>
        <taxon>Eurotiomycetes</taxon>
        <taxon>Chaetothyriomycetidae</taxon>
        <taxon>Chaetothyriales</taxon>
        <taxon>Herpotrichiellaceae</taxon>
        <taxon>Exophiala</taxon>
    </lineage>
</organism>
<dbReference type="InterPro" id="IPR007219">
    <property type="entry name" value="XnlR_reg_dom"/>
</dbReference>
<accession>A0A072P098</accession>
<name>A0A072P098_9EURO</name>
<comment type="caution">
    <text evidence="7">The sequence shown here is derived from an EMBL/GenBank/DDBJ whole genome shotgun (WGS) entry which is preliminary data.</text>
</comment>
<dbReference type="GO" id="GO:0000978">
    <property type="term" value="F:RNA polymerase II cis-regulatory region sequence-specific DNA binding"/>
    <property type="evidence" value="ECO:0007669"/>
    <property type="project" value="TreeGrafter"/>
</dbReference>
<evidence type="ECO:0000313" key="8">
    <source>
        <dbReference type="Proteomes" id="UP000027920"/>
    </source>
</evidence>
<dbReference type="PANTHER" id="PTHR47424:SF3">
    <property type="entry name" value="REGULATORY PROTEIN GAL4"/>
    <property type="match status" value="1"/>
</dbReference>
<feature type="compositionally biased region" description="Polar residues" evidence="5">
    <location>
        <begin position="486"/>
        <end position="500"/>
    </location>
</feature>
<keyword evidence="2" id="KW-0238">DNA-binding</keyword>
<feature type="region of interest" description="Disordered" evidence="5">
    <location>
        <begin position="9"/>
        <end position="28"/>
    </location>
</feature>
<gene>
    <name evidence="7" type="ORF">A1O9_11105</name>
</gene>
<dbReference type="InterPro" id="IPR051127">
    <property type="entry name" value="Fungal_SecMet_Regulators"/>
</dbReference>
<dbReference type="OrthoDB" id="424974at2759"/>
<dbReference type="VEuPathDB" id="FungiDB:A1O9_11105"/>
<evidence type="ECO:0000256" key="1">
    <source>
        <dbReference type="ARBA" id="ARBA00023015"/>
    </source>
</evidence>
<feature type="domain" description="Xylanolytic transcriptional activator regulatory" evidence="6">
    <location>
        <begin position="165"/>
        <end position="240"/>
    </location>
</feature>
<dbReference type="GO" id="GO:0006351">
    <property type="term" value="P:DNA-templated transcription"/>
    <property type="evidence" value="ECO:0007669"/>
    <property type="project" value="InterPro"/>
</dbReference>
<keyword evidence="8" id="KW-1185">Reference proteome</keyword>
<dbReference type="Pfam" id="PF04082">
    <property type="entry name" value="Fungal_trans"/>
    <property type="match status" value="1"/>
</dbReference>
<dbReference type="RefSeq" id="XP_013255278.1">
    <property type="nucleotide sequence ID" value="XM_013399824.1"/>
</dbReference>
<dbReference type="AlphaFoldDB" id="A0A072P098"/>
<reference evidence="7 8" key="1">
    <citation type="submission" date="2013-03" db="EMBL/GenBank/DDBJ databases">
        <title>The Genome Sequence of Exophiala aquamarina CBS 119918.</title>
        <authorList>
            <consortium name="The Broad Institute Genomics Platform"/>
            <person name="Cuomo C."/>
            <person name="de Hoog S."/>
            <person name="Gorbushina A."/>
            <person name="Walker B."/>
            <person name="Young S.K."/>
            <person name="Zeng Q."/>
            <person name="Gargeya S."/>
            <person name="Fitzgerald M."/>
            <person name="Haas B."/>
            <person name="Abouelleil A."/>
            <person name="Allen A.W."/>
            <person name="Alvarado L."/>
            <person name="Arachchi H.M."/>
            <person name="Berlin A.M."/>
            <person name="Chapman S.B."/>
            <person name="Gainer-Dewar J."/>
            <person name="Goldberg J."/>
            <person name="Griggs A."/>
            <person name="Gujja S."/>
            <person name="Hansen M."/>
            <person name="Howarth C."/>
            <person name="Imamovic A."/>
            <person name="Ireland A."/>
            <person name="Larimer J."/>
            <person name="McCowan C."/>
            <person name="Murphy C."/>
            <person name="Pearson M."/>
            <person name="Poon T.W."/>
            <person name="Priest M."/>
            <person name="Roberts A."/>
            <person name="Saif S."/>
            <person name="Shea T."/>
            <person name="Sisk P."/>
            <person name="Sykes S."/>
            <person name="Wortman J."/>
            <person name="Nusbaum C."/>
            <person name="Birren B."/>
        </authorList>
    </citation>
    <scope>NUCLEOTIDE SEQUENCE [LARGE SCALE GENOMIC DNA]</scope>
    <source>
        <strain evidence="7 8">CBS 119918</strain>
    </source>
</reference>
<evidence type="ECO:0000256" key="4">
    <source>
        <dbReference type="ARBA" id="ARBA00023242"/>
    </source>
</evidence>
<dbReference type="HOGENOM" id="CLU_008511_2_3_1"/>
<keyword evidence="1" id="KW-0805">Transcription regulation</keyword>
<proteinExistence type="predicted"/>
<dbReference type="SMART" id="SM00906">
    <property type="entry name" value="Fungal_trans"/>
    <property type="match status" value="1"/>
</dbReference>
<evidence type="ECO:0000256" key="5">
    <source>
        <dbReference type="SAM" id="MobiDB-lite"/>
    </source>
</evidence>
<evidence type="ECO:0000256" key="3">
    <source>
        <dbReference type="ARBA" id="ARBA00023163"/>
    </source>
</evidence>
<sequence length="565" mass="64391">MQNVKKLVEQKLSGGSSSTTAVPSAAQPNLPMMVPTSELQKKHIDYILPSRKRADVLMALYWKFVHELYPFLDKQQVQKDYNKIWSGDDSVSEERSFLCLLNIIFALTSQMDASLEAEQKLRSATVFYTRARELLDVAEMASVRSVQCFLLLAQYFQSTNEPHPCWVFVGLAIRTAQSLGLHIPQTTEVIADMRTREMLRRVWYGCVMMDNVASMVYGRPSMLGPRSFILVPFPSPLEEDIVPLGNFSPDPGQEHQGSVIDCFCFSVKLYEILHDVLFNFHSTISEIQKNLPLERMYDRYLGSTSPNDGNLSVLELERRLARWESSLPPHLRFESCSQYSVENSIFYRQTVILHQRSLLTYRILLQCAVVCVKVAQDAIDTIHAGEAASADSTETLSVWWYNVLFLYTAATVLIAARLSPSILAEITEDSILERWNKAVDILEGYGTKFGQSIHRLTTTLRLLFDALPQQYFRLRQNTRQNETETAHSAVQTNHSQSSAPMSFWRPMESTSLSSSIFYDPARDYVQDTDDLINDNDPFISGSWTDFDAAFDPMDFSWLMTVPMND</sequence>
<dbReference type="GO" id="GO:0000981">
    <property type="term" value="F:DNA-binding transcription factor activity, RNA polymerase II-specific"/>
    <property type="evidence" value="ECO:0007669"/>
    <property type="project" value="TreeGrafter"/>
</dbReference>
<dbReference type="PANTHER" id="PTHR47424">
    <property type="entry name" value="REGULATORY PROTEIN GAL4"/>
    <property type="match status" value="1"/>
</dbReference>